<dbReference type="EMBL" id="FOBB01000002">
    <property type="protein sequence ID" value="SEL52228.1"/>
    <property type="molecule type" value="Genomic_DNA"/>
</dbReference>
<keyword evidence="1" id="KW-0808">Transferase</keyword>
<dbReference type="STRING" id="573321.SAMN04488505_102462"/>
<dbReference type="SMART" id="SM00046">
    <property type="entry name" value="DAGKc"/>
    <property type="match status" value="1"/>
</dbReference>
<dbReference type="Proteomes" id="UP000198984">
    <property type="component" value="Unassembled WGS sequence"/>
</dbReference>
<evidence type="ECO:0000256" key="2">
    <source>
        <dbReference type="ARBA" id="ARBA00022741"/>
    </source>
</evidence>
<dbReference type="InterPro" id="IPR001206">
    <property type="entry name" value="Diacylglycerol_kinase_cat_dom"/>
</dbReference>
<proteinExistence type="predicted"/>
<dbReference type="Gene3D" id="2.60.200.40">
    <property type="match status" value="1"/>
</dbReference>
<evidence type="ECO:0000256" key="4">
    <source>
        <dbReference type="ARBA" id="ARBA00022840"/>
    </source>
</evidence>
<dbReference type="GO" id="GO:0005886">
    <property type="term" value="C:plasma membrane"/>
    <property type="evidence" value="ECO:0007669"/>
    <property type="project" value="TreeGrafter"/>
</dbReference>
<dbReference type="Pfam" id="PF00781">
    <property type="entry name" value="DAGK_cat"/>
    <property type="match status" value="1"/>
</dbReference>
<dbReference type="Pfam" id="PF19279">
    <property type="entry name" value="YegS_C"/>
    <property type="match status" value="1"/>
</dbReference>
<feature type="domain" description="DAGKc" evidence="5">
    <location>
        <begin position="3"/>
        <end position="132"/>
    </location>
</feature>
<gene>
    <name evidence="6" type="ORF">SAMN04488505_102462</name>
</gene>
<organism evidence="6 7">
    <name type="scientific">Chitinophaga rupis</name>
    <dbReference type="NCBI Taxonomy" id="573321"/>
    <lineage>
        <taxon>Bacteria</taxon>
        <taxon>Pseudomonadati</taxon>
        <taxon>Bacteroidota</taxon>
        <taxon>Chitinophagia</taxon>
        <taxon>Chitinophagales</taxon>
        <taxon>Chitinophagaceae</taxon>
        <taxon>Chitinophaga</taxon>
    </lineage>
</organism>
<evidence type="ECO:0000256" key="3">
    <source>
        <dbReference type="ARBA" id="ARBA00022777"/>
    </source>
</evidence>
<keyword evidence="7" id="KW-1185">Reference proteome</keyword>
<dbReference type="InterPro" id="IPR045540">
    <property type="entry name" value="YegS/DAGK_C"/>
</dbReference>
<dbReference type="PANTHER" id="PTHR12358">
    <property type="entry name" value="SPHINGOSINE KINASE"/>
    <property type="match status" value="1"/>
</dbReference>
<keyword evidence="2" id="KW-0547">Nucleotide-binding</keyword>
<sequence length="292" mass="32276">MPDQSLKLLFIINPASGSNDTDWQKEIDNYFARLPHHITYYQLPQQPDLAKLKEVIRSGAANRVIAAGGDGTVKLVAEALLGTQIPMAILPAGSANGMATELGIPTTPSLALDIVVNGAGKKIHLVKVNNELCIHLSDIGFNAFVIKKFEAENTRGMWGYVKAAWKVLWNHAYMKVAIMIDGRYIQREAAMVVIANATQYGNKVKINPEGNIEDDLFEVVIIKKISMAEIFKMRFTHGAFHPAKTELLQTRSLKIDSHQKVHFQVDGEYLGKVNTVQANIIPHALEIITPAE</sequence>
<dbReference type="GO" id="GO:0005524">
    <property type="term" value="F:ATP binding"/>
    <property type="evidence" value="ECO:0007669"/>
    <property type="project" value="UniProtKB-KW"/>
</dbReference>
<dbReference type="InterPro" id="IPR017438">
    <property type="entry name" value="ATP-NAD_kinase_N"/>
</dbReference>
<keyword evidence="3 6" id="KW-0418">Kinase</keyword>
<dbReference type="SUPFAM" id="SSF111331">
    <property type="entry name" value="NAD kinase/diacylglycerol kinase-like"/>
    <property type="match status" value="1"/>
</dbReference>
<dbReference type="GO" id="GO:0016301">
    <property type="term" value="F:kinase activity"/>
    <property type="evidence" value="ECO:0007669"/>
    <property type="project" value="UniProtKB-KW"/>
</dbReference>
<name>A0A1H7QWX1_9BACT</name>
<accession>A0A1H7QWX1</accession>
<protein>
    <submittedName>
        <fullName evidence="6">Lipid kinase, YegS/Rv2252/BmrU family</fullName>
    </submittedName>
</protein>
<evidence type="ECO:0000256" key="1">
    <source>
        <dbReference type="ARBA" id="ARBA00022679"/>
    </source>
</evidence>
<keyword evidence="4" id="KW-0067">ATP-binding</keyword>
<evidence type="ECO:0000313" key="6">
    <source>
        <dbReference type="EMBL" id="SEL52228.1"/>
    </source>
</evidence>
<evidence type="ECO:0000313" key="7">
    <source>
        <dbReference type="Proteomes" id="UP000198984"/>
    </source>
</evidence>
<dbReference type="PROSITE" id="PS50146">
    <property type="entry name" value="DAGK"/>
    <property type="match status" value="1"/>
</dbReference>
<dbReference type="RefSeq" id="WP_089909784.1">
    <property type="nucleotide sequence ID" value="NZ_FOBB01000002.1"/>
</dbReference>
<dbReference type="OrthoDB" id="9786026at2"/>
<dbReference type="AlphaFoldDB" id="A0A1H7QWX1"/>
<reference evidence="6 7" key="1">
    <citation type="submission" date="2016-10" db="EMBL/GenBank/DDBJ databases">
        <authorList>
            <person name="de Groot N.N."/>
        </authorList>
    </citation>
    <scope>NUCLEOTIDE SEQUENCE [LARGE SCALE GENOMIC DNA]</scope>
    <source>
        <strain evidence="6 7">DSM 21039</strain>
    </source>
</reference>
<dbReference type="Gene3D" id="3.40.50.10330">
    <property type="entry name" value="Probable inorganic polyphosphate/atp-NAD kinase, domain 1"/>
    <property type="match status" value="1"/>
</dbReference>
<dbReference type="InterPro" id="IPR016064">
    <property type="entry name" value="NAD/diacylglycerol_kinase_sf"/>
</dbReference>
<dbReference type="InterPro" id="IPR050187">
    <property type="entry name" value="Lipid_Phosphate_FormReg"/>
</dbReference>
<evidence type="ECO:0000259" key="5">
    <source>
        <dbReference type="PROSITE" id="PS50146"/>
    </source>
</evidence>
<dbReference type="PANTHER" id="PTHR12358:SF106">
    <property type="entry name" value="LIPID KINASE YEGS"/>
    <property type="match status" value="1"/>
</dbReference>